<dbReference type="WBParaSite" id="nRc.2.0.1.t07832-RA">
    <property type="protein sequence ID" value="nRc.2.0.1.t07832-RA"/>
    <property type="gene ID" value="nRc.2.0.1.g07832"/>
</dbReference>
<dbReference type="AlphaFoldDB" id="A0A915I117"/>
<keyword evidence="1" id="KW-1185">Reference proteome</keyword>
<reference evidence="2" key="1">
    <citation type="submission" date="2022-11" db="UniProtKB">
        <authorList>
            <consortium name="WormBaseParasite"/>
        </authorList>
    </citation>
    <scope>IDENTIFICATION</scope>
</reference>
<evidence type="ECO:0000313" key="1">
    <source>
        <dbReference type="Proteomes" id="UP000887565"/>
    </source>
</evidence>
<accession>A0A915I117</accession>
<name>A0A915I117_ROMCU</name>
<dbReference type="Proteomes" id="UP000887565">
    <property type="component" value="Unplaced"/>
</dbReference>
<protein>
    <submittedName>
        <fullName evidence="2">Uncharacterized protein</fullName>
    </submittedName>
</protein>
<organism evidence="1 2">
    <name type="scientific">Romanomermis culicivorax</name>
    <name type="common">Nematode worm</name>
    <dbReference type="NCBI Taxonomy" id="13658"/>
    <lineage>
        <taxon>Eukaryota</taxon>
        <taxon>Metazoa</taxon>
        <taxon>Ecdysozoa</taxon>
        <taxon>Nematoda</taxon>
        <taxon>Enoplea</taxon>
        <taxon>Dorylaimia</taxon>
        <taxon>Mermithida</taxon>
        <taxon>Mermithoidea</taxon>
        <taxon>Mermithidae</taxon>
        <taxon>Romanomermis</taxon>
    </lineage>
</organism>
<sequence>KSRLFLYIFAKSFCGPLEFSASVNLKFNAHCSRRHVRRGYGFVVSFELSRSLMIFCVTLKNARK</sequence>
<evidence type="ECO:0000313" key="2">
    <source>
        <dbReference type="WBParaSite" id="nRc.2.0.1.t07832-RA"/>
    </source>
</evidence>
<proteinExistence type="predicted"/>